<accession>A0A183N811</accession>
<sequence>MKTSTSKRMNRIKWTGYDLALLSHTHQQAQVKTNSVAPASASVSFIIHKGKPEFLKYNTKNTNPITYDGETVEEVESLTYLVNIIDEREGSDSDVKARTENARKAFLQLKDIWN</sequence>
<dbReference type="Proteomes" id="UP000277204">
    <property type="component" value="Unassembled WGS sequence"/>
</dbReference>
<name>A0A183N811_9TREM</name>
<reference evidence="1 2" key="1">
    <citation type="submission" date="2018-11" db="EMBL/GenBank/DDBJ databases">
        <authorList>
            <consortium name="Pathogen Informatics"/>
        </authorList>
    </citation>
    <scope>NUCLEOTIDE SEQUENCE [LARGE SCALE GENOMIC DNA]</scope>
    <source>
        <strain evidence="1 2">Zambia</strain>
    </source>
</reference>
<organism evidence="1 2">
    <name type="scientific">Schistosoma margrebowiei</name>
    <dbReference type="NCBI Taxonomy" id="48269"/>
    <lineage>
        <taxon>Eukaryota</taxon>
        <taxon>Metazoa</taxon>
        <taxon>Spiralia</taxon>
        <taxon>Lophotrochozoa</taxon>
        <taxon>Platyhelminthes</taxon>
        <taxon>Trematoda</taxon>
        <taxon>Digenea</taxon>
        <taxon>Strigeidida</taxon>
        <taxon>Schistosomatoidea</taxon>
        <taxon>Schistosomatidae</taxon>
        <taxon>Schistosoma</taxon>
    </lineage>
</organism>
<keyword evidence="2" id="KW-1185">Reference proteome</keyword>
<proteinExistence type="predicted"/>
<protein>
    <submittedName>
        <fullName evidence="1">Uncharacterized protein</fullName>
    </submittedName>
</protein>
<evidence type="ECO:0000313" key="1">
    <source>
        <dbReference type="EMBL" id="VDP51271.1"/>
    </source>
</evidence>
<dbReference type="EMBL" id="UZAI01020400">
    <property type="protein sequence ID" value="VDP51271.1"/>
    <property type="molecule type" value="Genomic_DNA"/>
</dbReference>
<evidence type="ECO:0000313" key="2">
    <source>
        <dbReference type="Proteomes" id="UP000277204"/>
    </source>
</evidence>
<gene>
    <name evidence="1" type="ORF">SMRZ_LOCUS24436</name>
</gene>
<dbReference type="AlphaFoldDB" id="A0A183N811"/>